<dbReference type="PANTHER" id="PTHR43582:SF2">
    <property type="entry name" value="LINEARMYCIN RESISTANCE ATP-BINDING PROTEIN LNRL"/>
    <property type="match status" value="1"/>
</dbReference>
<organism evidence="6 7">
    <name type="scientific">Bacillus siamensis</name>
    <dbReference type="NCBI Taxonomy" id="659243"/>
    <lineage>
        <taxon>Bacteria</taxon>
        <taxon>Bacillati</taxon>
        <taxon>Bacillota</taxon>
        <taxon>Bacilli</taxon>
        <taxon>Bacillales</taxon>
        <taxon>Bacillaceae</taxon>
        <taxon>Bacillus</taxon>
        <taxon>Bacillus amyloliquefaciens group</taxon>
    </lineage>
</organism>
<name>A0AAI8HRZ0_9BACI</name>
<dbReference type="InterPro" id="IPR003439">
    <property type="entry name" value="ABC_transporter-like_ATP-bd"/>
</dbReference>
<dbReference type="SMART" id="SM00382">
    <property type="entry name" value="AAA"/>
    <property type="match status" value="1"/>
</dbReference>
<dbReference type="RefSeq" id="WP_060963711.1">
    <property type="nucleotide sequence ID" value="NZ_CP025001.1"/>
</dbReference>
<evidence type="ECO:0000256" key="4">
    <source>
        <dbReference type="ARBA" id="ARBA00049985"/>
    </source>
</evidence>
<evidence type="ECO:0000313" key="6">
    <source>
        <dbReference type="EMBL" id="AUJ79059.1"/>
    </source>
</evidence>
<dbReference type="PROSITE" id="PS50893">
    <property type="entry name" value="ABC_TRANSPORTER_2"/>
    <property type="match status" value="1"/>
</dbReference>
<evidence type="ECO:0000313" key="7">
    <source>
        <dbReference type="Proteomes" id="UP000234366"/>
    </source>
</evidence>
<dbReference type="InterPro" id="IPR027417">
    <property type="entry name" value="P-loop_NTPase"/>
</dbReference>
<proteinExistence type="inferred from homology"/>
<evidence type="ECO:0000256" key="3">
    <source>
        <dbReference type="ARBA" id="ARBA00022840"/>
    </source>
</evidence>
<keyword evidence="2" id="KW-0547">Nucleotide-binding</keyword>
<dbReference type="GO" id="GO:0005524">
    <property type="term" value="F:ATP binding"/>
    <property type="evidence" value="ECO:0007669"/>
    <property type="project" value="UniProtKB-KW"/>
</dbReference>
<dbReference type="KEGG" id="bsia:CWD84_20765"/>
<comment type="similarity">
    <text evidence="4">Belongs to the ABC transporter superfamily. Drug exporter-1 (DrugE1) (TC 3.A.1.105) family.</text>
</comment>
<dbReference type="NCBIfam" id="TIGR01188">
    <property type="entry name" value="drrA"/>
    <property type="match status" value="1"/>
</dbReference>
<comment type="subcellular location">
    <subcellularLocation>
        <location evidence="1">Cell membrane</location>
        <topology evidence="1">Peripheral membrane protein</topology>
        <orientation evidence="1">Cytoplasmic side</orientation>
    </subcellularLocation>
</comment>
<dbReference type="GO" id="GO:1900753">
    <property type="term" value="P:doxorubicin transport"/>
    <property type="evidence" value="ECO:0007669"/>
    <property type="project" value="InterPro"/>
</dbReference>
<dbReference type="Pfam" id="PF00005">
    <property type="entry name" value="ABC_tran"/>
    <property type="match status" value="1"/>
</dbReference>
<dbReference type="GO" id="GO:0043215">
    <property type="term" value="P:daunorubicin transport"/>
    <property type="evidence" value="ECO:0007669"/>
    <property type="project" value="InterPro"/>
</dbReference>
<dbReference type="EMBL" id="CP025001">
    <property type="protein sequence ID" value="AUJ79059.1"/>
    <property type="molecule type" value="Genomic_DNA"/>
</dbReference>
<dbReference type="PROSITE" id="PS00211">
    <property type="entry name" value="ABC_TRANSPORTER_1"/>
    <property type="match status" value="1"/>
</dbReference>
<dbReference type="GO" id="GO:0016887">
    <property type="term" value="F:ATP hydrolysis activity"/>
    <property type="evidence" value="ECO:0007669"/>
    <property type="project" value="InterPro"/>
</dbReference>
<reference evidence="6 7" key="1">
    <citation type="submission" date="2017-11" db="EMBL/GenBank/DDBJ databases">
        <title>Genome sequence and genome mining of multiple bioactive secondary metabolites from a deep sea-derived Bacillus siamensis SCSIO 05746.</title>
        <authorList>
            <person name="Pan H.-Q."/>
            <person name="Ju J.-H."/>
        </authorList>
    </citation>
    <scope>NUCLEOTIDE SEQUENCE [LARGE SCALE GENOMIC DNA]</scope>
    <source>
        <strain evidence="6 7">SCSIO 05746</strain>
    </source>
</reference>
<dbReference type="Proteomes" id="UP000234366">
    <property type="component" value="Chromosome"/>
</dbReference>
<dbReference type="PANTHER" id="PTHR43582">
    <property type="entry name" value="LINEARMYCIN RESISTANCE ATP-BINDING PROTEIN LNRL"/>
    <property type="match status" value="1"/>
</dbReference>
<dbReference type="GO" id="GO:0005886">
    <property type="term" value="C:plasma membrane"/>
    <property type="evidence" value="ECO:0007669"/>
    <property type="project" value="UniProtKB-SubCell"/>
</dbReference>
<keyword evidence="3 6" id="KW-0067">ATP-binding</keyword>
<accession>A0AAI8HRZ0</accession>
<dbReference type="SUPFAM" id="SSF52540">
    <property type="entry name" value="P-loop containing nucleoside triphosphate hydrolases"/>
    <property type="match status" value="1"/>
</dbReference>
<gene>
    <name evidence="6" type="ORF">CWD84_20765</name>
</gene>
<evidence type="ECO:0000256" key="2">
    <source>
        <dbReference type="ARBA" id="ARBA00022741"/>
    </source>
</evidence>
<protein>
    <submittedName>
        <fullName evidence="6">ABC transporter ATP-binding protein</fullName>
    </submittedName>
</protein>
<feature type="domain" description="ABC transporter" evidence="5">
    <location>
        <begin position="2"/>
        <end position="233"/>
    </location>
</feature>
<evidence type="ECO:0000256" key="1">
    <source>
        <dbReference type="ARBA" id="ARBA00004413"/>
    </source>
</evidence>
<dbReference type="InterPro" id="IPR005894">
    <property type="entry name" value="DrrA"/>
</dbReference>
<evidence type="ECO:0000259" key="5">
    <source>
        <dbReference type="PROSITE" id="PS50893"/>
    </source>
</evidence>
<dbReference type="Gene3D" id="3.40.50.300">
    <property type="entry name" value="P-loop containing nucleotide triphosphate hydrolases"/>
    <property type="match status" value="1"/>
</dbReference>
<dbReference type="InterPro" id="IPR017871">
    <property type="entry name" value="ABC_transporter-like_CS"/>
</dbReference>
<keyword evidence="7" id="KW-1185">Reference proteome</keyword>
<sequence>MLELTDLTKKYGDFTAVNHISLRVEKGEIFGLLGPNGAGKSTTVSMISTVLSPTDGTICINGMSLQKQPAAIKKVMGIVPQEIALYQALSAKDNLAFFGSLYGLSGKELDKRVDEVLDIIELKEQRNQRVSEFSGGMKRRVNIGAALMNEPKLFILDEPTVGIDPQSRRHILETVKTLNQEKGMTVIYTSHYMEEVEYLCERAAIMDRGSIIACGTKDELKQSAGASDTLIVNAEGLNDDAVQKIRRIPGVSEAAVSHQTISMLVSAAERNILDIADDIRRTGITIKGIHFEEANLESIFLRLTGKTLRDSQGAS</sequence>
<dbReference type="InterPro" id="IPR003593">
    <property type="entry name" value="AAA+_ATPase"/>
</dbReference>
<dbReference type="AlphaFoldDB" id="A0AAI8HRZ0"/>